<keyword evidence="6" id="KW-0297">G-protein coupled receptor</keyword>
<name>A0A9P7KB92_9AGAR</name>
<dbReference type="AlphaFoldDB" id="A0A9P7KB92"/>
<comment type="caution">
    <text evidence="12">The sequence shown here is derived from an EMBL/GenBank/DDBJ whole genome shotgun (WGS) entry which is preliminary data.</text>
</comment>
<dbReference type="OrthoDB" id="2874149at2759"/>
<keyword evidence="3" id="KW-0589">Pheromone response</keyword>
<feature type="compositionally biased region" description="Polar residues" evidence="10">
    <location>
        <begin position="329"/>
        <end position="338"/>
    </location>
</feature>
<keyword evidence="7 11" id="KW-0472">Membrane</keyword>
<reference evidence="12" key="1">
    <citation type="submission" date="2020-07" db="EMBL/GenBank/DDBJ databases">
        <authorList>
            <person name="Nieuwenhuis M."/>
            <person name="Van De Peppel L.J.J."/>
        </authorList>
    </citation>
    <scope>NUCLEOTIDE SEQUENCE</scope>
    <source>
        <strain evidence="12">AP01</strain>
        <tissue evidence="12">Mycelium</tissue>
    </source>
</reference>
<dbReference type="PANTHER" id="PTHR28097">
    <property type="entry name" value="PHEROMONE A FACTOR RECEPTOR"/>
    <property type="match status" value="1"/>
</dbReference>
<evidence type="ECO:0000256" key="3">
    <source>
        <dbReference type="ARBA" id="ARBA00022507"/>
    </source>
</evidence>
<feature type="transmembrane region" description="Helical" evidence="11">
    <location>
        <begin position="142"/>
        <end position="160"/>
    </location>
</feature>
<protein>
    <recommendedName>
        <fullName evidence="14">Pheromone receptor</fullName>
    </recommendedName>
</protein>
<dbReference type="GO" id="GO:0000750">
    <property type="term" value="P:pheromone-dependent signal transduction involved in conjugation with cellular fusion"/>
    <property type="evidence" value="ECO:0007669"/>
    <property type="project" value="TreeGrafter"/>
</dbReference>
<gene>
    <name evidence="12" type="ORF">DXG03_004671</name>
</gene>
<evidence type="ECO:0000256" key="5">
    <source>
        <dbReference type="ARBA" id="ARBA00022989"/>
    </source>
</evidence>
<sequence length="356" mass="40347">MLYYIVQGHRYDIFEDTGCQAALYISIPAVFIVWFPQLLFSVITLIYAALALSHFMRRRLTFAAHLQNSNSALTPNRYFRLIAMSVTEMVWGTTFTAFNLYNNVSPGLRPWTNWDDVHSNFSRVDFFPTASIPPQFLRVMMVFWWTLPVSSIIFFIFFGFGEEAKKEYRKVWVWFKKTILRRSDQPRKGSKIASTGGSTIRPLHLVDLKSSSPQKQYFNTSTAFSSTPSSHTFTASSPTKLEEGESDTYSIASISSYEHSHAHDSPTQPPFHASDHITISNAFDAPRPLTPPGSYPPYPESVHDDPESLPSPGYHRPFSPPSIYPVTQPHPTSPTREPTSGIFVTVHRQASVDHIV</sequence>
<dbReference type="GO" id="GO:0004932">
    <property type="term" value="F:mating-type factor pheromone receptor activity"/>
    <property type="evidence" value="ECO:0007669"/>
    <property type="project" value="InterPro"/>
</dbReference>
<dbReference type="InterPro" id="IPR001499">
    <property type="entry name" value="GPCR_STE3"/>
</dbReference>
<keyword evidence="9" id="KW-0807">Transducer</keyword>
<dbReference type="PRINTS" id="PR00899">
    <property type="entry name" value="GPCRSTE3"/>
</dbReference>
<evidence type="ECO:0000256" key="4">
    <source>
        <dbReference type="ARBA" id="ARBA00022692"/>
    </source>
</evidence>
<dbReference type="Proteomes" id="UP000775547">
    <property type="component" value="Unassembled WGS sequence"/>
</dbReference>
<feature type="region of interest" description="Disordered" evidence="10">
    <location>
        <begin position="282"/>
        <end position="339"/>
    </location>
</feature>
<organism evidence="12 13">
    <name type="scientific">Asterophora parasitica</name>
    <dbReference type="NCBI Taxonomy" id="117018"/>
    <lineage>
        <taxon>Eukaryota</taxon>
        <taxon>Fungi</taxon>
        <taxon>Dikarya</taxon>
        <taxon>Basidiomycota</taxon>
        <taxon>Agaricomycotina</taxon>
        <taxon>Agaricomycetes</taxon>
        <taxon>Agaricomycetidae</taxon>
        <taxon>Agaricales</taxon>
        <taxon>Tricholomatineae</taxon>
        <taxon>Lyophyllaceae</taxon>
        <taxon>Asterophora</taxon>
    </lineage>
</organism>
<evidence type="ECO:0000256" key="7">
    <source>
        <dbReference type="ARBA" id="ARBA00023136"/>
    </source>
</evidence>
<evidence type="ECO:0000256" key="11">
    <source>
        <dbReference type="SAM" id="Phobius"/>
    </source>
</evidence>
<keyword evidence="8" id="KW-0675">Receptor</keyword>
<evidence type="ECO:0000256" key="6">
    <source>
        <dbReference type="ARBA" id="ARBA00023040"/>
    </source>
</evidence>
<keyword evidence="13" id="KW-1185">Reference proteome</keyword>
<evidence type="ECO:0000256" key="10">
    <source>
        <dbReference type="SAM" id="MobiDB-lite"/>
    </source>
</evidence>
<dbReference type="Pfam" id="PF02076">
    <property type="entry name" value="STE3"/>
    <property type="match status" value="1"/>
</dbReference>
<evidence type="ECO:0000313" key="12">
    <source>
        <dbReference type="EMBL" id="KAG5641596.1"/>
    </source>
</evidence>
<evidence type="ECO:0000256" key="2">
    <source>
        <dbReference type="ARBA" id="ARBA00011085"/>
    </source>
</evidence>
<feature type="region of interest" description="Disordered" evidence="10">
    <location>
        <begin position="219"/>
        <end position="247"/>
    </location>
</feature>
<evidence type="ECO:0000256" key="8">
    <source>
        <dbReference type="ARBA" id="ARBA00023170"/>
    </source>
</evidence>
<feature type="compositionally biased region" description="Pro residues" evidence="10">
    <location>
        <begin position="288"/>
        <end position="299"/>
    </location>
</feature>
<evidence type="ECO:0000313" key="13">
    <source>
        <dbReference type="Proteomes" id="UP000775547"/>
    </source>
</evidence>
<evidence type="ECO:0000256" key="1">
    <source>
        <dbReference type="ARBA" id="ARBA00004141"/>
    </source>
</evidence>
<feature type="transmembrane region" description="Helical" evidence="11">
    <location>
        <begin position="21"/>
        <end position="50"/>
    </location>
</feature>
<proteinExistence type="inferred from homology"/>
<evidence type="ECO:0008006" key="14">
    <source>
        <dbReference type="Google" id="ProtNLM"/>
    </source>
</evidence>
<feature type="transmembrane region" description="Helical" evidence="11">
    <location>
        <begin position="78"/>
        <end position="101"/>
    </location>
</feature>
<evidence type="ECO:0000256" key="9">
    <source>
        <dbReference type="ARBA" id="ARBA00023224"/>
    </source>
</evidence>
<comment type="subcellular location">
    <subcellularLocation>
        <location evidence="1">Membrane</location>
        <topology evidence="1">Multi-pass membrane protein</topology>
    </subcellularLocation>
</comment>
<feature type="compositionally biased region" description="Polar residues" evidence="10">
    <location>
        <begin position="219"/>
        <end position="239"/>
    </location>
</feature>
<dbReference type="GO" id="GO:0005886">
    <property type="term" value="C:plasma membrane"/>
    <property type="evidence" value="ECO:0007669"/>
    <property type="project" value="TreeGrafter"/>
</dbReference>
<accession>A0A9P7KB92</accession>
<comment type="similarity">
    <text evidence="2">Belongs to the G-protein coupled receptor 4 family.</text>
</comment>
<keyword evidence="4 11" id="KW-0812">Transmembrane</keyword>
<dbReference type="PANTHER" id="PTHR28097:SF1">
    <property type="entry name" value="PHEROMONE A FACTOR RECEPTOR"/>
    <property type="match status" value="1"/>
</dbReference>
<dbReference type="EMBL" id="JABCKV010000283">
    <property type="protein sequence ID" value="KAG5641596.1"/>
    <property type="molecule type" value="Genomic_DNA"/>
</dbReference>
<reference evidence="12" key="2">
    <citation type="submission" date="2021-10" db="EMBL/GenBank/DDBJ databases">
        <title>Phylogenomics reveals ancestral predisposition of the termite-cultivated fungus Termitomyces towards a domesticated lifestyle.</title>
        <authorList>
            <person name="Auxier B."/>
            <person name="Grum-Grzhimaylo A."/>
            <person name="Cardenas M.E."/>
            <person name="Lodge J.D."/>
            <person name="Laessoe T."/>
            <person name="Pedersen O."/>
            <person name="Smith M.E."/>
            <person name="Kuyper T.W."/>
            <person name="Franco-Molano E.A."/>
            <person name="Baroni T.J."/>
            <person name="Aanen D.K."/>
        </authorList>
    </citation>
    <scope>NUCLEOTIDE SEQUENCE</scope>
    <source>
        <strain evidence="12">AP01</strain>
        <tissue evidence="12">Mycelium</tissue>
    </source>
</reference>
<keyword evidence="5 11" id="KW-1133">Transmembrane helix</keyword>